<name>A0A1Y1WC43_9FUNG</name>
<keyword evidence="3" id="KW-1185">Reference proteome</keyword>
<evidence type="ECO:0000313" key="3">
    <source>
        <dbReference type="Proteomes" id="UP000193922"/>
    </source>
</evidence>
<dbReference type="EMBL" id="MCFD01000004">
    <property type="protein sequence ID" value="ORX71107.1"/>
    <property type="molecule type" value="Genomic_DNA"/>
</dbReference>
<feature type="compositionally biased region" description="Polar residues" evidence="1">
    <location>
        <begin position="24"/>
        <end position="44"/>
    </location>
</feature>
<accession>A0A1Y1WC43</accession>
<dbReference type="AlphaFoldDB" id="A0A1Y1WC43"/>
<feature type="region of interest" description="Disordered" evidence="1">
    <location>
        <begin position="1"/>
        <end position="47"/>
    </location>
</feature>
<gene>
    <name evidence="2" type="ORF">DL89DRAFT_266129</name>
</gene>
<sequence length="74" mass="8193">MSFRNFFKRLPSTDTRTEPDGSIFYSNTSTKSQSNAHSLTSAAEGNSPDHVLTYLYSTSSSQGSFGTRPFTYHS</sequence>
<dbReference type="GeneID" id="63803625"/>
<organism evidence="2 3">
    <name type="scientific">Linderina pennispora</name>
    <dbReference type="NCBI Taxonomy" id="61395"/>
    <lineage>
        <taxon>Eukaryota</taxon>
        <taxon>Fungi</taxon>
        <taxon>Fungi incertae sedis</taxon>
        <taxon>Zoopagomycota</taxon>
        <taxon>Kickxellomycotina</taxon>
        <taxon>Kickxellomycetes</taxon>
        <taxon>Kickxellales</taxon>
        <taxon>Kickxellaceae</taxon>
        <taxon>Linderina</taxon>
    </lineage>
</organism>
<evidence type="ECO:0000313" key="2">
    <source>
        <dbReference type="EMBL" id="ORX71107.1"/>
    </source>
</evidence>
<dbReference type="Proteomes" id="UP000193922">
    <property type="component" value="Unassembled WGS sequence"/>
</dbReference>
<reference evidence="2 3" key="1">
    <citation type="submission" date="2016-07" db="EMBL/GenBank/DDBJ databases">
        <title>Pervasive Adenine N6-methylation of Active Genes in Fungi.</title>
        <authorList>
            <consortium name="DOE Joint Genome Institute"/>
            <person name="Mondo S.J."/>
            <person name="Dannebaum R.O."/>
            <person name="Kuo R.C."/>
            <person name="Labutti K."/>
            <person name="Haridas S."/>
            <person name="Kuo A."/>
            <person name="Salamov A."/>
            <person name="Ahrendt S.R."/>
            <person name="Lipzen A."/>
            <person name="Sullivan W."/>
            <person name="Andreopoulos W.B."/>
            <person name="Clum A."/>
            <person name="Lindquist E."/>
            <person name="Daum C."/>
            <person name="Ramamoorthy G.K."/>
            <person name="Gryganskyi A."/>
            <person name="Culley D."/>
            <person name="Magnuson J.K."/>
            <person name="James T.Y."/>
            <person name="O'Malley M.A."/>
            <person name="Stajich J.E."/>
            <person name="Spatafora J.W."/>
            <person name="Visel A."/>
            <person name="Grigoriev I.V."/>
        </authorList>
    </citation>
    <scope>NUCLEOTIDE SEQUENCE [LARGE SCALE GENOMIC DNA]</scope>
    <source>
        <strain evidence="2 3">ATCC 12442</strain>
    </source>
</reference>
<comment type="caution">
    <text evidence="2">The sequence shown here is derived from an EMBL/GenBank/DDBJ whole genome shotgun (WGS) entry which is preliminary data.</text>
</comment>
<dbReference type="RefSeq" id="XP_040744622.1">
    <property type="nucleotide sequence ID" value="XM_040886977.1"/>
</dbReference>
<protein>
    <submittedName>
        <fullName evidence="2">Uncharacterized protein</fullName>
    </submittedName>
</protein>
<proteinExistence type="predicted"/>
<evidence type="ECO:0000256" key="1">
    <source>
        <dbReference type="SAM" id="MobiDB-lite"/>
    </source>
</evidence>